<keyword evidence="1" id="KW-0472">Membrane</keyword>
<dbReference type="OMA" id="WVHAPLF"/>
<dbReference type="Proteomes" id="UP000218811">
    <property type="component" value="Unassembled WGS sequence"/>
</dbReference>
<proteinExistence type="predicted"/>
<feature type="transmembrane region" description="Helical" evidence="1">
    <location>
        <begin position="98"/>
        <end position="117"/>
    </location>
</feature>
<protein>
    <submittedName>
        <fullName evidence="2">Uncharacterized protein</fullName>
    </submittedName>
</protein>
<feature type="transmembrane region" description="Helical" evidence="1">
    <location>
        <begin position="68"/>
        <end position="86"/>
    </location>
</feature>
<keyword evidence="3" id="KW-1185">Reference proteome</keyword>
<reference evidence="2 3" key="1">
    <citation type="journal article" date="2012" name="Science">
        <title>The Paleozoic origin of enzymatic lignin decomposition reconstructed from 31 fungal genomes.</title>
        <authorList>
            <person name="Floudas D."/>
            <person name="Binder M."/>
            <person name="Riley R."/>
            <person name="Barry K."/>
            <person name="Blanchette R.A."/>
            <person name="Henrissat B."/>
            <person name="Martinez A.T."/>
            <person name="Otillar R."/>
            <person name="Spatafora J.W."/>
            <person name="Yadav J.S."/>
            <person name="Aerts A."/>
            <person name="Benoit I."/>
            <person name="Boyd A."/>
            <person name="Carlson A."/>
            <person name="Copeland A."/>
            <person name="Coutinho P.M."/>
            <person name="de Vries R.P."/>
            <person name="Ferreira P."/>
            <person name="Findley K."/>
            <person name="Foster B."/>
            <person name="Gaskell J."/>
            <person name="Glotzer D."/>
            <person name="Gorecki P."/>
            <person name="Heitman J."/>
            <person name="Hesse C."/>
            <person name="Hori C."/>
            <person name="Igarashi K."/>
            <person name="Jurgens J.A."/>
            <person name="Kallen N."/>
            <person name="Kersten P."/>
            <person name="Kohler A."/>
            <person name="Kuees U."/>
            <person name="Kumar T.K.A."/>
            <person name="Kuo A."/>
            <person name="LaButti K."/>
            <person name="Larrondo L.F."/>
            <person name="Lindquist E."/>
            <person name="Ling A."/>
            <person name="Lombard V."/>
            <person name="Lucas S."/>
            <person name="Lundell T."/>
            <person name="Martin R."/>
            <person name="McLaughlin D.J."/>
            <person name="Morgenstern I."/>
            <person name="Morin E."/>
            <person name="Murat C."/>
            <person name="Nagy L.G."/>
            <person name="Nolan M."/>
            <person name="Ohm R.A."/>
            <person name="Patyshakuliyeva A."/>
            <person name="Rokas A."/>
            <person name="Ruiz-Duenas F.J."/>
            <person name="Sabat G."/>
            <person name="Salamov A."/>
            <person name="Samejima M."/>
            <person name="Schmutz J."/>
            <person name="Slot J.C."/>
            <person name="St John F."/>
            <person name="Stenlid J."/>
            <person name="Sun H."/>
            <person name="Sun S."/>
            <person name="Syed K."/>
            <person name="Tsang A."/>
            <person name="Wiebenga A."/>
            <person name="Young D."/>
            <person name="Pisabarro A."/>
            <person name="Eastwood D.C."/>
            <person name="Martin F."/>
            <person name="Cullen D."/>
            <person name="Grigoriev I.V."/>
            <person name="Hibbett D.S."/>
        </authorList>
    </citation>
    <scope>NUCLEOTIDE SEQUENCE [LARGE SCALE GENOMIC DNA]</scope>
    <source>
        <strain evidence="2 3">MD-104</strain>
    </source>
</reference>
<feature type="transmembrane region" description="Helical" evidence="1">
    <location>
        <begin position="21"/>
        <end position="41"/>
    </location>
</feature>
<name>A0A2H3J5P8_WOLCO</name>
<keyword evidence="1" id="KW-0812">Transmembrane</keyword>
<evidence type="ECO:0000313" key="2">
    <source>
        <dbReference type="EMBL" id="PCH34079.1"/>
    </source>
</evidence>
<sequence length="225" mass="23982">MWVGHYASGLVAKPFAPGIPLSILCLAGVAPDALFFVLNFLGLESFNLDLGIANGSGGCFPYTNDYPWSHSLAGMGVAGALLAFAYKSLRPHARVSAGDAAVIVLAALSHFLLEWPVHRADVKITPHGDAAYGAGLFDYPLVTFLAEVAIFGAGLLAYTRLSPMVCRTGYLVHPNRLPALVVFIVVQQAHFCFGAAPTTETRWVHAPLFLGEILGTCWLLGKLES</sequence>
<dbReference type="EMBL" id="KB467831">
    <property type="protein sequence ID" value="PCH34079.1"/>
    <property type="molecule type" value="Genomic_DNA"/>
</dbReference>
<evidence type="ECO:0000256" key="1">
    <source>
        <dbReference type="SAM" id="Phobius"/>
    </source>
</evidence>
<dbReference type="AlphaFoldDB" id="A0A2H3J5P8"/>
<feature type="transmembrane region" description="Helical" evidence="1">
    <location>
        <begin position="137"/>
        <end position="158"/>
    </location>
</feature>
<dbReference type="OrthoDB" id="10259742at2759"/>
<accession>A0A2H3J5P8</accession>
<gene>
    <name evidence="2" type="ORF">WOLCODRAFT_160587</name>
</gene>
<keyword evidence="1" id="KW-1133">Transmembrane helix</keyword>
<evidence type="ECO:0000313" key="3">
    <source>
        <dbReference type="Proteomes" id="UP000218811"/>
    </source>
</evidence>
<organism evidence="2 3">
    <name type="scientific">Wolfiporia cocos (strain MD-104)</name>
    <name type="common">Brown rot fungus</name>
    <dbReference type="NCBI Taxonomy" id="742152"/>
    <lineage>
        <taxon>Eukaryota</taxon>
        <taxon>Fungi</taxon>
        <taxon>Dikarya</taxon>
        <taxon>Basidiomycota</taxon>
        <taxon>Agaricomycotina</taxon>
        <taxon>Agaricomycetes</taxon>
        <taxon>Polyporales</taxon>
        <taxon>Phaeolaceae</taxon>
        <taxon>Wolfiporia</taxon>
    </lineage>
</organism>